<evidence type="ECO:0000256" key="12">
    <source>
        <dbReference type="SAM" id="SignalP"/>
    </source>
</evidence>
<protein>
    <recommendedName>
        <fullName evidence="10">Riboflavin transporter</fullName>
    </recommendedName>
</protein>
<feature type="transmembrane region" description="Helical" evidence="10">
    <location>
        <begin position="320"/>
        <end position="343"/>
    </location>
</feature>
<comment type="similarity">
    <text evidence="3 10">Belongs to the riboflavin transporter family.</text>
</comment>
<evidence type="ECO:0000256" key="8">
    <source>
        <dbReference type="ARBA" id="ARBA00023136"/>
    </source>
</evidence>
<comment type="subcellular location">
    <subcellularLocation>
        <location evidence="2 10">Cell membrane</location>
        <topology evidence="2 10">Multi-pass membrane protein</topology>
    </subcellularLocation>
</comment>
<keyword evidence="8 10" id="KW-0472">Membrane</keyword>
<dbReference type="Ensembl" id="ENSGAGT00000032537.1">
    <property type="protein sequence ID" value="ENSGAGP00000028645.1"/>
    <property type="gene ID" value="ENSGAGG00000020762.1"/>
</dbReference>
<reference evidence="13" key="3">
    <citation type="submission" date="2025-09" db="UniProtKB">
        <authorList>
            <consortium name="Ensembl"/>
        </authorList>
    </citation>
    <scope>IDENTIFICATION</scope>
</reference>
<name>A0A452ILC6_9SAUR</name>
<feature type="transmembrane region" description="Helical" evidence="10">
    <location>
        <begin position="73"/>
        <end position="95"/>
    </location>
</feature>
<evidence type="ECO:0000256" key="2">
    <source>
        <dbReference type="ARBA" id="ARBA00004651"/>
    </source>
</evidence>
<keyword evidence="4 10" id="KW-0813">Transport</keyword>
<dbReference type="GO" id="GO:0005886">
    <property type="term" value="C:plasma membrane"/>
    <property type="evidence" value="ECO:0007669"/>
    <property type="project" value="UniProtKB-SubCell"/>
</dbReference>
<evidence type="ECO:0000256" key="10">
    <source>
        <dbReference type="RuleBase" id="RU368035"/>
    </source>
</evidence>
<keyword evidence="7 10" id="KW-1133">Transmembrane helix</keyword>
<reference evidence="13" key="2">
    <citation type="submission" date="2025-08" db="UniProtKB">
        <authorList>
            <consortium name="Ensembl"/>
        </authorList>
    </citation>
    <scope>IDENTIFICATION</scope>
</reference>
<dbReference type="InterPro" id="IPR009357">
    <property type="entry name" value="Riboflavin_transptr"/>
</dbReference>
<feature type="transmembrane region" description="Helical" evidence="10">
    <location>
        <begin position="137"/>
        <end position="158"/>
    </location>
</feature>
<feature type="chain" id="PRO_5019348482" description="Riboflavin transporter" evidence="12">
    <location>
        <begin position="19"/>
        <end position="457"/>
    </location>
</feature>
<evidence type="ECO:0000256" key="3">
    <source>
        <dbReference type="ARBA" id="ARBA00006366"/>
    </source>
</evidence>
<comment type="function">
    <text evidence="10">Plasma membrane transporter mediating the uptake by cells of the water soluble vitamin B2/riboflavin that plays a key role in biochemical oxidation-reduction reactions of the carbohydrate, lipid, and amino acid metabolism.</text>
</comment>
<evidence type="ECO:0000256" key="7">
    <source>
        <dbReference type="ARBA" id="ARBA00022989"/>
    </source>
</evidence>
<dbReference type="Pfam" id="PF06237">
    <property type="entry name" value="SLC52_ribofla_tr"/>
    <property type="match status" value="1"/>
</dbReference>
<evidence type="ECO:0000256" key="9">
    <source>
        <dbReference type="ARBA" id="ARBA00023180"/>
    </source>
</evidence>
<feature type="signal peptide" evidence="12">
    <location>
        <begin position="1"/>
        <end position="18"/>
    </location>
</feature>
<evidence type="ECO:0000256" key="1">
    <source>
        <dbReference type="ARBA" id="ARBA00000215"/>
    </source>
</evidence>
<keyword evidence="9" id="KW-0325">Glycoprotein</keyword>
<feature type="transmembrane region" description="Helical" evidence="10">
    <location>
        <begin position="281"/>
        <end position="300"/>
    </location>
</feature>
<accession>A0A452ILC6</accession>
<evidence type="ECO:0000313" key="13">
    <source>
        <dbReference type="Ensembl" id="ENSGAGP00000028645.1"/>
    </source>
</evidence>
<dbReference type="PANTHER" id="PTHR12929:SF4">
    <property type="entry name" value="SOLUTE CARRIER FAMILY 52, RIBOFLAVIN TRANSPORTER, MEMBER 3"/>
    <property type="match status" value="1"/>
</dbReference>
<sequence length="457" mass="49375">MALLTHLLACVFGTGSWAALNGLWVELPLLVTELPEQWYLPSYITIIIQLANVGPLLVTLLHRFKPSLLSEVAIIYGVVAVGALACLLLAFLWGFTSPVAGEPHSTAFFGLAFCLALVDCTSSVTFLPFMARLQPRYITTFFVGEGLSGFLPALIALAQGAGIARCVNVTRITNVTTGNNTAEGSQFQMETQYLPANFSTLVFFLLLAAMMVICLVAFFFLTRLPKVWELSRQNLCPSNITLHSLQEIPGDGPRLSGGGDSPRREKPASSDKGFHRADPEITYSLAKFAFIYLLVAWVNSLTNGILPSVQAYSCLPYGNMAYHLSATLSSMANPLACTIAMFLPSRSLALLGVLSVAGTGFGAYNMAMAVMSPCPLLQHSAWGHAIIVISWVFFTGSLSYVKVMTGVILRSQSHSALVWYGAVEQLGSLTGALIMFPLVNVYSFFRSADYCSLQCPA</sequence>
<keyword evidence="6 10" id="KW-0812">Transmembrane</keyword>
<feature type="transmembrane region" description="Helical" evidence="10">
    <location>
        <begin position="201"/>
        <end position="222"/>
    </location>
</feature>
<feature type="transmembrane region" description="Helical" evidence="10">
    <location>
        <begin position="42"/>
        <end position="61"/>
    </location>
</feature>
<organism evidence="13 14">
    <name type="scientific">Gopherus agassizii</name>
    <name type="common">Agassiz's desert tortoise</name>
    <dbReference type="NCBI Taxonomy" id="38772"/>
    <lineage>
        <taxon>Eukaryota</taxon>
        <taxon>Metazoa</taxon>
        <taxon>Chordata</taxon>
        <taxon>Craniata</taxon>
        <taxon>Vertebrata</taxon>
        <taxon>Euteleostomi</taxon>
        <taxon>Archelosauria</taxon>
        <taxon>Testudinata</taxon>
        <taxon>Testudines</taxon>
        <taxon>Cryptodira</taxon>
        <taxon>Durocryptodira</taxon>
        <taxon>Testudinoidea</taxon>
        <taxon>Testudinidae</taxon>
        <taxon>Gopherus</taxon>
    </lineage>
</organism>
<evidence type="ECO:0000256" key="11">
    <source>
        <dbReference type="SAM" id="MobiDB-lite"/>
    </source>
</evidence>
<keyword evidence="14" id="KW-1185">Reference proteome</keyword>
<dbReference type="Proteomes" id="UP000291020">
    <property type="component" value="Unassembled WGS sequence"/>
</dbReference>
<comment type="catalytic activity">
    <reaction evidence="1 10">
        <text>riboflavin(in) = riboflavin(out)</text>
        <dbReference type="Rhea" id="RHEA:35015"/>
        <dbReference type="ChEBI" id="CHEBI:57986"/>
    </reaction>
</comment>
<evidence type="ECO:0000256" key="4">
    <source>
        <dbReference type="ARBA" id="ARBA00022448"/>
    </source>
</evidence>
<dbReference type="PANTHER" id="PTHR12929">
    <property type="entry name" value="SOLUTE CARRIER FAMILY 52"/>
    <property type="match status" value="1"/>
</dbReference>
<feature type="transmembrane region" description="Helical" evidence="10">
    <location>
        <begin position="382"/>
        <end position="405"/>
    </location>
</feature>
<evidence type="ECO:0000313" key="14">
    <source>
        <dbReference type="Proteomes" id="UP000291020"/>
    </source>
</evidence>
<feature type="transmembrane region" description="Helical" evidence="10">
    <location>
        <begin position="107"/>
        <end position="130"/>
    </location>
</feature>
<feature type="transmembrane region" description="Helical" evidence="10">
    <location>
        <begin position="417"/>
        <end position="439"/>
    </location>
</feature>
<dbReference type="AlphaFoldDB" id="A0A452ILC6"/>
<proteinExistence type="inferred from homology"/>
<dbReference type="GO" id="GO:0032217">
    <property type="term" value="F:riboflavin transmembrane transporter activity"/>
    <property type="evidence" value="ECO:0007669"/>
    <property type="project" value="UniProtKB-UniRule"/>
</dbReference>
<evidence type="ECO:0000256" key="6">
    <source>
        <dbReference type="ARBA" id="ARBA00022692"/>
    </source>
</evidence>
<keyword evidence="12" id="KW-0732">Signal</keyword>
<feature type="compositionally biased region" description="Basic and acidic residues" evidence="11">
    <location>
        <begin position="261"/>
        <end position="274"/>
    </location>
</feature>
<keyword evidence="5 10" id="KW-1003">Cell membrane</keyword>
<feature type="region of interest" description="Disordered" evidence="11">
    <location>
        <begin position="247"/>
        <end position="274"/>
    </location>
</feature>
<feature type="transmembrane region" description="Helical" evidence="10">
    <location>
        <begin position="350"/>
        <end position="370"/>
    </location>
</feature>
<reference evidence="14" key="1">
    <citation type="journal article" date="2017" name="PLoS ONE">
        <title>The Agassiz's desert tortoise genome provides a resource for the conservation of a threatened species.</title>
        <authorList>
            <person name="Tollis M."/>
            <person name="DeNardo D.F."/>
            <person name="Cornelius J.A."/>
            <person name="Dolby G.A."/>
            <person name="Edwards T."/>
            <person name="Henen B.T."/>
            <person name="Karl A.E."/>
            <person name="Murphy R.W."/>
            <person name="Kusumi K."/>
        </authorList>
    </citation>
    <scope>NUCLEOTIDE SEQUENCE [LARGE SCALE GENOMIC DNA]</scope>
</reference>
<evidence type="ECO:0000256" key="5">
    <source>
        <dbReference type="ARBA" id="ARBA00022475"/>
    </source>
</evidence>